<feature type="transmembrane region" description="Helical" evidence="1">
    <location>
        <begin position="20"/>
        <end position="39"/>
    </location>
</feature>
<gene>
    <name evidence="2" type="ORF">J5A65_00580</name>
</gene>
<feature type="transmembrane region" description="Helical" evidence="1">
    <location>
        <begin position="267"/>
        <end position="287"/>
    </location>
</feature>
<reference evidence="2 3" key="1">
    <citation type="submission" date="2021-03" db="EMBL/GenBank/DDBJ databases">
        <title>Human Oral Microbial Genomes.</title>
        <authorList>
            <person name="Johnston C.D."/>
            <person name="Chen T."/>
            <person name="Dewhirst F.E."/>
        </authorList>
    </citation>
    <scope>NUCLEOTIDE SEQUENCE [LARGE SCALE GENOMIC DNA]</scope>
    <source>
        <strain evidence="2 3">DSMZ 100122</strain>
    </source>
</reference>
<evidence type="ECO:0000313" key="3">
    <source>
        <dbReference type="Proteomes" id="UP000678513"/>
    </source>
</evidence>
<proteinExistence type="predicted"/>
<accession>A0ABX7Y519</accession>
<feature type="transmembrane region" description="Helical" evidence="1">
    <location>
        <begin position="294"/>
        <end position="311"/>
    </location>
</feature>
<dbReference type="RefSeq" id="WP_212323971.1">
    <property type="nucleotide sequence ID" value="NZ_AP024463.1"/>
</dbReference>
<keyword evidence="1" id="KW-0812">Transmembrane</keyword>
<name>A0ABX7Y519_9ACTN</name>
<feature type="transmembrane region" description="Helical" evidence="1">
    <location>
        <begin position="200"/>
        <end position="221"/>
    </location>
</feature>
<protein>
    <recommendedName>
        <fullName evidence="4">Phosphatidate cytidylyltransferase</fullName>
    </recommendedName>
</protein>
<keyword evidence="1" id="KW-1133">Transmembrane helix</keyword>
<organism evidence="2 3">
    <name type="scientific">Arachnia rubra</name>
    <dbReference type="NCBI Taxonomy" id="1547448"/>
    <lineage>
        <taxon>Bacteria</taxon>
        <taxon>Bacillati</taxon>
        <taxon>Actinomycetota</taxon>
        <taxon>Actinomycetes</taxon>
        <taxon>Propionibacteriales</taxon>
        <taxon>Propionibacteriaceae</taxon>
        <taxon>Arachnia</taxon>
    </lineage>
</organism>
<dbReference type="Proteomes" id="UP000678513">
    <property type="component" value="Chromosome"/>
</dbReference>
<feature type="transmembrane region" description="Helical" evidence="1">
    <location>
        <begin position="242"/>
        <end position="261"/>
    </location>
</feature>
<keyword evidence="3" id="KW-1185">Reference proteome</keyword>
<sequence>MTQFTGHSAFYGGYQLTVSSVLAVLDVLVFGTLGWGLIWHGVKNLLLAKVVGMTSEDRKLVASSRMHHKFSVAEMTRRYSERRIRIIDMIGRRGRTFALALASFYHLYQHIAVSPSNDFVTLFLGDQLLDAVVTGWVFIAAYRADGIVGAALYGSQTRIMDGTLARANCLMSINLWTLFKFILVPLGLALAPLYEPQHFAIIFALIWGAYLVTDAAAEIGGSLYGRQTIKVIGLGDLNRKSVGGTVTGFIVGLTFCLGIILTNGLGGVWILLAVTIAANSTVLELISPRSTDDFSIATGNALICWVFGMFIF</sequence>
<evidence type="ECO:0000256" key="1">
    <source>
        <dbReference type="SAM" id="Phobius"/>
    </source>
</evidence>
<evidence type="ECO:0000313" key="2">
    <source>
        <dbReference type="EMBL" id="QUC08287.1"/>
    </source>
</evidence>
<feature type="transmembrane region" description="Helical" evidence="1">
    <location>
        <begin position="175"/>
        <end position="194"/>
    </location>
</feature>
<evidence type="ECO:0008006" key="4">
    <source>
        <dbReference type="Google" id="ProtNLM"/>
    </source>
</evidence>
<feature type="transmembrane region" description="Helical" evidence="1">
    <location>
        <begin position="133"/>
        <end position="154"/>
    </location>
</feature>
<dbReference type="EMBL" id="CP072384">
    <property type="protein sequence ID" value="QUC08287.1"/>
    <property type="molecule type" value="Genomic_DNA"/>
</dbReference>
<keyword evidence="1" id="KW-0472">Membrane</keyword>
<feature type="transmembrane region" description="Helical" evidence="1">
    <location>
        <begin position="96"/>
        <end position="113"/>
    </location>
</feature>